<organism evidence="2 3">
    <name type="scientific">Erythrobacter litoralis</name>
    <dbReference type="NCBI Taxonomy" id="39960"/>
    <lineage>
        <taxon>Bacteria</taxon>
        <taxon>Pseudomonadati</taxon>
        <taxon>Pseudomonadota</taxon>
        <taxon>Alphaproteobacteria</taxon>
        <taxon>Sphingomonadales</taxon>
        <taxon>Erythrobacteraceae</taxon>
        <taxon>Erythrobacter/Porphyrobacter group</taxon>
        <taxon>Erythrobacter</taxon>
    </lineage>
</organism>
<dbReference type="OrthoDB" id="2968017at2"/>
<keyword evidence="1" id="KW-0812">Transmembrane</keyword>
<evidence type="ECO:0000313" key="3">
    <source>
        <dbReference type="Proteomes" id="UP000027866"/>
    </source>
</evidence>
<evidence type="ECO:0008006" key="4">
    <source>
        <dbReference type="Google" id="ProtNLM"/>
    </source>
</evidence>
<dbReference type="AlphaFoldDB" id="A0A074MY36"/>
<gene>
    <name evidence="2" type="ORF">EH32_08705</name>
</gene>
<dbReference type="RefSeq" id="WP_034902106.1">
    <property type="nucleotide sequence ID" value="NZ_CP017057.1"/>
</dbReference>
<feature type="transmembrane region" description="Helical" evidence="1">
    <location>
        <begin position="372"/>
        <end position="393"/>
    </location>
</feature>
<evidence type="ECO:0000256" key="1">
    <source>
        <dbReference type="SAM" id="Phobius"/>
    </source>
</evidence>
<proteinExistence type="predicted"/>
<keyword evidence="1" id="KW-0472">Membrane</keyword>
<keyword evidence="3" id="KW-1185">Reference proteome</keyword>
<dbReference type="Proteomes" id="UP000027866">
    <property type="component" value="Unassembled WGS sequence"/>
</dbReference>
<feature type="transmembrane region" description="Helical" evidence="1">
    <location>
        <begin position="399"/>
        <end position="419"/>
    </location>
</feature>
<feature type="transmembrane region" description="Helical" evidence="1">
    <location>
        <begin position="562"/>
        <end position="584"/>
    </location>
</feature>
<dbReference type="PATRIC" id="fig|39960.10.peg.2896"/>
<evidence type="ECO:0000313" key="2">
    <source>
        <dbReference type="EMBL" id="KEO96753.1"/>
    </source>
</evidence>
<accession>A0A074MY36</accession>
<dbReference type="KEGG" id="elq:Ga0102493_11646"/>
<name>A0A074MY36_9SPHN</name>
<feature type="transmembrane region" description="Helical" evidence="1">
    <location>
        <begin position="528"/>
        <end position="550"/>
    </location>
</feature>
<reference evidence="2 3" key="1">
    <citation type="submission" date="2014-04" db="EMBL/GenBank/DDBJ databases">
        <title>A comprehensive comparison of genomes of Erythrobacter spp. Strains.</title>
        <authorList>
            <person name="Zheng Q."/>
        </authorList>
    </citation>
    <scope>NUCLEOTIDE SEQUENCE [LARGE SCALE GENOMIC DNA]</scope>
    <source>
        <strain evidence="2 3">DSM 8509</strain>
    </source>
</reference>
<comment type="caution">
    <text evidence="2">The sequence shown here is derived from an EMBL/GenBank/DDBJ whole genome shotgun (WGS) entry which is preliminary data.</text>
</comment>
<sequence>MAHDPAHDPAAGWKPHVAIGITGHRPDNPALSGNREAVLRALEDALGAIDRLACEAAGEGREIRLFTLLAGGIDQSAARIALARRWSLVAPLPFGAGLNCAINAGAATRGDVAALCSGGQAADPEVEARAAAIRTLADSAHLFEIADRDEEIRAALECSLADPADGQAARRLDALCSANVELAGRVMIERIDLLVAVWDRTRTDLAGGTGHTVLAALETGTPVLVIDPARPESWTILTRPEELGHLDPGAAAGPDLVRLEAIVAGALAPMAHSVERMRREKWRPRSSFGFGIYRWIEWLFGGRTAKSGTIQTRFEAPGSIAAGSAAGLLDVARAALGPEDRVVARIERELLPNFAWADGVSSRLSDAYRSGMSVNFMLSALAIIIGIAYLPLGLPELKWVFALIELGLLLAILAITYVGHARAWHRRWFETRRVAEYLRFAPAIAITGVARPVARWPRGGRGEWPERFSRDALRDAGLPEARIDRAFLRRALEGIVLPHITGQRRYHEAKAKQLARVDRRIDRAAESCFLAAVVSVSIWLAIAAAAAAGLVPASWPDATAKLFTFLGVAFPTLGANLAGLRYFGDFERFAAISRATSGKLSSVEERTGLLISGDEQRLTFSSASDLVRAVDEIIVGEIESWQSVYAAKHLGLPA</sequence>
<dbReference type="EMBL" id="JMIX01000004">
    <property type="protein sequence ID" value="KEO96753.1"/>
    <property type="molecule type" value="Genomic_DNA"/>
</dbReference>
<keyword evidence="1" id="KW-1133">Transmembrane helix</keyword>
<protein>
    <recommendedName>
        <fullName evidence="4">SMODS and SLOG-associating 2TM effector domain-containing protein</fullName>
    </recommendedName>
</protein>